<dbReference type="InterPro" id="IPR001138">
    <property type="entry name" value="Zn2Cys6_DnaBD"/>
</dbReference>
<dbReference type="InterPro" id="IPR036864">
    <property type="entry name" value="Zn2-C6_fun-type_DNA-bd_sf"/>
</dbReference>
<dbReference type="PROSITE" id="PS50048">
    <property type="entry name" value="ZN2_CY6_FUNGAL_2"/>
    <property type="match status" value="1"/>
</dbReference>
<dbReference type="EMBL" id="JAUEPO010000006">
    <property type="protein sequence ID" value="KAK3319771.1"/>
    <property type="molecule type" value="Genomic_DNA"/>
</dbReference>
<feature type="compositionally biased region" description="Basic and acidic residues" evidence="2">
    <location>
        <begin position="147"/>
        <end position="157"/>
    </location>
</feature>
<name>A0AAE0M547_9PEZI</name>
<dbReference type="SUPFAM" id="SSF57701">
    <property type="entry name" value="Zn2/Cys6 DNA-binding domain"/>
    <property type="match status" value="1"/>
</dbReference>
<accession>A0AAE0M547</accession>
<proteinExistence type="predicted"/>
<comment type="caution">
    <text evidence="4">The sequence shown here is derived from an EMBL/GenBank/DDBJ whole genome shotgun (WGS) entry which is preliminary data.</text>
</comment>
<dbReference type="GO" id="GO:0008270">
    <property type="term" value="F:zinc ion binding"/>
    <property type="evidence" value="ECO:0007669"/>
    <property type="project" value="InterPro"/>
</dbReference>
<dbReference type="Proteomes" id="UP001286456">
    <property type="component" value="Unassembled WGS sequence"/>
</dbReference>
<dbReference type="Pfam" id="PF00172">
    <property type="entry name" value="Zn_clus"/>
    <property type="match status" value="1"/>
</dbReference>
<reference evidence="4" key="2">
    <citation type="submission" date="2023-06" db="EMBL/GenBank/DDBJ databases">
        <authorList>
            <consortium name="Lawrence Berkeley National Laboratory"/>
            <person name="Haridas S."/>
            <person name="Hensen N."/>
            <person name="Bonometti L."/>
            <person name="Westerberg I."/>
            <person name="Brannstrom I.O."/>
            <person name="Guillou S."/>
            <person name="Cros-Aarteil S."/>
            <person name="Calhoun S."/>
            <person name="Kuo A."/>
            <person name="Mondo S."/>
            <person name="Pangilinan J."/>
            <person name="Riley R."/>
            <person name="Labutti K."/>
            <person name="Andreopoulos B."/>
            <person name="Lipzen A."/>
            <person name="Chen C."/>
            <person name="Yanf M."/>
            <person name="Daum C."/>
            <person name="Ng V."/>
            <person name="Clum A."/>
            <person name="Steindorff A."/>
            <person name="Ohm R."/>
            <person name="Martin F."/>
            <person name="Silar P."/>
            <person name="Natvig D."/>
            <person name="Lalanne C."/>
            <person name="Gautier V."/>
            <person name="Ament-Velasquez S.L."/>
            <person name="Kruys A."/>
            <person name="Hutchinson M.I."/>
            <person name="Powell A.J."/>
            <person name="Barry K."/>
            <person name="Miller A.N."/>
            <person name="Grigoriev I.V."/>
            <person name="Debuchy R."/>
            <person name="Gladieux P."/>
            <person name="Thoren M.H."/>
            <person name="Johannesson H."/>
        </authorList>
    </citation>
    <scope>NUCLEOTIDE SEQUENCE</scope>
    <source>
        <strain evidence="4">SMH4131-1</strain>
    </source>
</reference>
<keyword evidence="5" id="KW-1185">Reference proteome</keyword>
<dbReference type="AlphaFoldDB" id="A0AAE0M547"/>
<dbReference type="PANTHER" id="PTHR37534">
    <property type="entry name" value="TRANSCRIPTIONAL ACTIVATOR PROTEIN UGA3"/>
    <property type="match status" value="1"/>
</dbReference>
<evidence type="ECO:0000256" key="1">
    <source>
        <dbReference type="ARBA" id="ARBA00023242"/>
    </source>
</evidence>
<evidence type="ECO:0000313" key="5">
    <source>
        <dbReference type="Proteomes" id="UP001286456"/>
    </source>
</evidence>
<evidence type="ECO:0000259" key="3">
    <source>
        <dbReference type="PROSITE" id="PS50048"/>
    </source>
</evidence>
<dbReference type="CDD" id="cd00067">
    <property type="entry name" value="GAL4"/>
    <property type="match status" value="1"/>
</dbReference>
<keyword evidence="1" id="KW-0539">Nucleus</keyword>
<dbReference type="GO" id="GO:0000981">
    <property type="term" value="F:DNA-binding transcription factor activity, RNA polymerase II-specific"/>
    <property type="evidence" value="ECO:0007669"/>
    <property type="project" value="InterPro"/>
</dbReference>
<reference evidence="4" key="1">
    <citation type="journal article" date="2023" name="Mol. Phylogenet. Evol.">
        <title>Genome-scale phylogeny and comparative genomics of the fungal order Sordariales.</title>
        <authorList>
            <person name="Hensen N."/>
            <person name="Bonometti L."/>
            <person name="Westerberg I."/>
            <person name="Brannstrom I.O."/>
            <person name="Guillou S."/>
            <person name="Cros-Aarteil S."/>
            <person name="Calhoun S."/>
            <person name="Haridas S."/>
            <person name="Kuo A."/>
            <person name="Mondo S."/>
            <person name="Pangilinan J."/>
            <person name="Riley R."/>
            <person name="LaButti K."/>
            <person name="Andreopoulos B."/>
            <person name="Lipzen A."/>
            <person name="Chen C."/>
            <person name="Yan M."/>
            <person name="Daum C."/>
            <person name="Ng V."/>
            <person name="Clum A."/>
            <person name="Steindorff A."/>
            <person name="Ohm R.A."/>
            <person name="Martin F."/>
            <person name="Silar P."/>
            <person name="Natvig D.O."/>
            <person name="Lalanne C."/>
            <person name="Gautier V."/>
            <person name="Ament-Velasquez S.L."/>
            <person name="Kruys A."/>
            <person name="Hutchinson M.I."/>
            <person name="Powell A.J."/>
            <person name="Barry K."/>
            <person name="Miller A.N."/>
            <person name="Grigoriev I.V."/>
            <person name="Debuchy R."/>
            <person name="Gladieux P."/>
            <person name="Hiltunen Thoren M."/>
            <person name="Johannesson H."/>
        </authorList>
    </citation>
    <scope>NUCLEOTIDE SEQUENCE</scope>
    <source>
        <strain evidence="4">SMH4131-1</strain>
    </source>
</reference>
<feature type="compositionally biased region" description="Low complexity" evidence="2">
    <location>
        <begin position="186"/>
        <end position="197"/>
    </location>
</feature>
<dbReference type="Gene3D" id="4.10.240.10">
    <property type="entry name" value="Zn(2)-C6 fungal-type DNA-binding domain"/>
    <property type="match status" value="1"/>
</dbReference>
<feature type="region of interest" description="Disordered" evidence="2">
    <location>
        <begin position="80"/>
        <end position="128"/>
    </location>
</feature>
<feature type="compositionally biased region" description="Polar residues" evidence="2">
    <location>
        <begin position="158"/>
        <end position="178"/>
    </location>
</feature>
<evidence type="ECO:0000256" key="2">
    <source>
        <dbReference type="SAM" id="MobiDB-lite"/>
    </source>
</evidence>
<protein>
    <recommendedName>
        <fullName evidence="3">Zn(2)-C6 fungal-type domain-containing protein</fullName>
    </recommendedName>
</protein>
<dbReference type="SMART" id="SM00066">
    <property type="entry name" value="GAL4"/>
    <property type="match status" value="1"/>
</dbReference>
<dbReference type="PANTHER" id="PTHR37534:SF20">
    <property type="entry name" value="PRO1A C6 ZINK-FINGER PROTEIN"/>
    <property type="match status" value="1"/>
</dbReference>
<organism evidence="4 5">
    <name type="scientific">Cercophora scortea</name>
    <dbReference type="NCBI Taxonomy" id="314031"/>
    <lineage>
        <taxon>Eukaryota</taxon>
        <taxon>Fungi</taxon>
        <taxon>Dikarya</taxon>
        <taxon>Ascomycota</taxon>
        <taxon>Pezizomycotina</taxon>
        <taxon>Sordariomycetes</taxon>
        <taxon>Sordariomycetidae</taxon>
        <taxon>Sordariales</taxon>
        <taxon>Lasiosphaeriaceae</taxon>
        <taxon>Cercophora</taxon>
    </lineage>
</organism>
<dbReference type="PROSITE" id="PS00463">
    <property type="entry name" value="ZN2_CY6_FUNGAL_1"/>
    <property type="match status" value="1"/>
</dbReference>
<feature type="compositionally biased region" description="Low complexity" evidence="2">
    <location>
        <begin position="94"/>
        <end position="112"/>
    </location>
</feature>
<gene>
    <name evidence="4" type="ORF">B0T19DRAFT_271576</name>
</gene>
<feature type="region of interest" description="Disordered" evidence="2">
    <location>
        <begin position="140"/>
        <end position="213"/>
    </location>
</feature>
<evidence type="ECO:0000313" key="4">
    <source>
        <dbReference type="EMBL" id="KAK3319771.1"/>
    </source>
</evidence>
<sequence>MKHLYSSTRRIPASTMILGTRSTNGCWTCRLRRKKCDEAQPTCQTCASLFLTCQGYGTRPVWMDRGPLEREEAQKIKAAIARSGQRTRTRRTSVGRARPSSVLSASSSSSSSKPGPGPRGNKDGTGHGLTIVASDALYSAASSSNIREQHTEEDKTVTNDPEQTAPNPHTTPPGSNAQPVGVGILSSPSQSSFTSLSNGTTSHGTRLLNWPPPTPGTVEDLEGDFLMTFSGAFSPIDFQYDNTDILSDEIFSPECISPPIITDDFLCRPNTAGNPTLATTTKPLSLGLLNNSDATMSLDPDTANLSEGIVLGGLGFKTTTTTTRSRAGNKSDTFSKLELAPLAAGGQEGLFESSYPWGLPAMNPPHGSSCASCGGKQQHRNGDFGPRGMLVPEKALLLSHYIDVVLPAQFPFSGRGTGSGSGSSGTKWLQFMLYSSNHVLEIALIVSSVHSGTASSHHRDTESPAGDCGSTRDKELTEVAGILRKLPSPTATLALLDEEPRMAQSIAACTCLLQSIHLEVSTSHRFRFLNVRAIFNHRYAGANPKGLISRAQILLGGSHHWEASLKQAAPYMQLLIDVVTKDTGTGNPPNKTPAATMTNALPSRARDTIPQMHISAARALLSHFAWLDILATA</sequence>
<feature type="domain" description="Zn(2)-C6 fungal-type" evidence="3">
    <location>
        <begin position="25"/>
        <end position="53"/>
    </location>
</feature>